<organism evidence="1 2">
    <name type="scientific">Thalassiosira oceanica</name>
    <name type="common">Marine diatom</name>
    <dbReference type="NCBI Taxonomy" id="159749"/>
    <lineage>
        <taxon>Eukaryota</taxon>
        <taxon>Sar</taxon>
        <taxon>Stramenopiles</taxon>
        <taxon>Ochrophyta</taxon>
        <taxon>Bacillariophyta</taxon>
        <taxon>Coscinodiscophyceae</taxon>
        <taxon>Thalassiosirophycidae</taxon>
        <taxon>Thalassiosirales</taxon>
        <taxon>Thalassiosiraceae</taxon>
        <taxon>Thalassiosira</taxon>
    </lineage>
</organism>
<protein>
    <submittedName>
        <fullName evidence="1">Uncharacterized protein</fullName>
    </submittedName>
</protein>
<dbReference type="AlphaFoldDB" id="K0S909"/>
<sequence>MGNPVARSSALGTARLRHVPLIALPEGRAERIAIAKKREAGAGAGGSSGLTVAFNEVWCYGQTDNKTRGA</sequence>
<accession>K0S909</accession>
<comment type="caution">
    <text evidence="1">The sequence shown here is derived from an EMBL/GenBank/DDBJ whole genome shotgun (WGS) entry which is preliminary data.</text>
</comment>
<reference evidence="1 2" key="1">
    <citation type="journal article" date="2012" name="Genome Biol.">
        <title>Genome and low-iron response of an oceanic diatom adapted to chronic iron limitation.</title>
        <authorList>
            <person name="Lommer M."/>
            <person name="Specht M."/>
            <person name="Roy A.S."/>
            <person name="Kraemer L."/>
            <person name="Andreson R."/>
            <person name="Gutowska M.A."/>
            <person name="Wolf J."/>
            <person name="Bergner S.V."/>
            <person name="Schilhabel M.B."/>
            <person name="Klostermeier U.C."/>
            <person name="Beiko R.G."/>
            <person name="Rosenstiel P."/>
            <person name="Hippler M."/>
            <person name="Laroche J."/>
        </authorList>
    </citation>
    <scope>NUCLEOTIDE SEQUENCE [LARGE SCALE GENOMIC DNA]</scope>
    <source>
        <strain evidence="1 2">CCMP1005</strain>
    </source>
</reference>
<dbReference type="EMBL" id="AGNL01028313">
    <property type="protein sequence ID" value="EJK57411.1"/>
    <property type="molecule type" value="Genomic_DNA"/>
</dbReference>
<evidence type="ECO:0000313" key="2">
    <source>
        <dbReference type="Proteomes" id="UP000266841"/>
    </source>
</evidence>
<evidence type="ECO:0000313" key="1">
    <source>
        <dbReference type="EMBL" id="EJK57411.1"/>
    </source>
</evidence>
<name>K0S909_THAOC</name>
<gene>
    <name evidence="1" type="ORF">THAOC_22546</name>
</gene>
<proteinExistence type="predicted"/>
<dbReference type="Proteomes" id="UP000266841">
    <property type="component" value="Unassembled WGS sequence"/>
</dbReference>
<keyword evidence="2" id="KW-1185">Reference proteome</keyword>